<organism evidence="1">
    <name type="scientific">Anopheles coluzzii</name>
    <name type="common">African malaria mosquito</name>
    <dbReference type="NCBI Taxonomy" id="1518534"/>
    <lineage>
        <taxon>Eukaryota</taxon>
        <taxon>Metazoa</taxon>
        <taxon>Ecdysozoa</taxon>
        <taxon>Arthropoda</taxon>
        <taxon>Hexapoda</taxon>
        <taxon>Insecta</taxon>
        <taxon>Pterygota</taxon>
        <taxon>Neoptera</taxon>
        <taxon>Endopterygota</taxon>
        <taxon>Diptera</taxon>
        <taxon>Nematocera</taxon>
        <taxon>Culicoidea</taxon>
        <taxon>Culicidae</taxon>
        <taxon>Anophelinae</taxon>
        <taxon>Anopheles</taxon>
    </lineage>
</organism>
<dbReference type="EnsemblMetazoa" id="ACOM022419-RA">
    <property type="protein sequence ID" value="ACOM022419-PA.1"/>
    <property type="gene ID" value="ACOM022419"/>
</dbReference>
<sequence>MLSSSFSWACRCSSCSSCCRMLSSSSRTFSRVMLLMISSHSFTSPSSFAPRLAAGPCCRSASLSPRSSFSIATPRVSRSLILTLGEILNRKKPPPDEGLVLPPPFTGSGWPLTASRLLGGRSLVGDASLLPPAPSGAVGFLRPLKNSDTFSMMLLRRSRSLPRLVAAPRTRTSLSGSVAPLSVSVRLFCVVTSVSSGESESGSCVAAATATSGGSISPAIGVCSASVSLSGGRGSPRLRWVGFDGTALRCASSTNGRFLSVSSLCSCSESNRKPPVRCETKLERDGAVPVVVAALTSATGSSGLAGGVGVLARSSCSSSSSCSSAGTTCSSADGLRSSCSGCSGALSTTVLMLSWFISACSSWAAICVSGGSRSISFRSSGSPMYRPSMIIRLSICISSPVASRTSSRGTNRSSPCCVSGLVVESSMKCGMSSTLDVLLLVLLLELLELLMPLLFEPDSEMLSDSISSCLVQGTSSGTCSVVSWHPSSCSLSSSTALCCSFGACCSAELPFAVCSILLSLLSFRALPDAASGTAVDVGLTCTAAAGLSSFWHSVMFEWNVLNLESSAEAEPDLRMPSPVVPSPSRYFFFSSRLFLDAMPSSPGRGTASGARFCTSLIVGSTSTSGLNSRWNDGGTRCGCSSSNSESVDISVEFTSELEAPWGSRTKMETVY</sequence>
<accession>A0A8W7P015</accession>
<reference evidence="1" key="1">
    <citation type="submission" date="2022-08" db="UniProtKB">
        <authorList>
            <consortium name="EnsemblMetazoa"/>
        </authorList>
    </citation>
    <scope>IDENTIFICATION</scope>
</reference>
<evidence type="ECO:0000313" key="1">
    <source>
        <dbReference type="EnsemblMetazoa" id="ACOM022419-PA.1"/>
    </source>
</evidence>
<dbReference type="AlphaFoldDB" id="A0A8W7P015"/>
<proteinExistence type="predicted"/>
<name>A0A8W7P015_ANOCL</name>
<dbReference type="Proteomes" id="UP000075882">
    <property type="component" value="Unassembled WGS sequence"/>
</dbReference>
<protein>
    <submittedName>
        <fullName evidence="1">Uncharacterized protein</fullName>
    </submittedName>
</protein>